<keyword evidence="4" id="KW-1185">Reference proteome</keyword>
<sequence length="199" mass="20029">MAVTRRHVGGTVPSAAARAGLAVLTATALTAGAASCTTTDAGVPREPGPPASSVVTAEPRPELTPVDGSLESEASDPLEVGLGVPARVPSELARVVRGRGATEWDSGDLGASSSGATFAVRVACVADGGPVSTVVVVTRGPVVPGEENTDRQRLLQRPVSCDGKPVRLAVGRLPVGDVGIELVEPPDTAVRGYALLVRS</sequence>
<evidence type="ECO:0000256" key="1">
    <source>
        <dbReference type="SAM" id="MobiDB-lite"/>
    </source>
</evidence>
<dbReference type="EMBL" id="RBXT01000001">
    <property type="protein sequence ID" value="RKT80109.1"/>
    <property type="molecule type" value="Genomic_DNA"/>
</dbReference>
<feature type="chain" id="PRO_5019771786" evidence="2">
    <location>
        <begin position="34"/>
        <end position="199"/>
    </location>
</feature>
<accession>A0A495Y2T6</accession>
<evidence type="ECO:0000313" key="3">
    <source>
        <dbReference type="EMBL" id="RKT80109.1"/>
    </source>
</evidence>
<name>A0A495Y2T6_9MICO</name>
<feature type="signal peptide" evidence="2">
    <location>
        <begin position="1"/>
        <end position="33"/>
    </location>
</feature>
<comment type="caution">
    <text evidence="3">The sequence shown here is derived from an EMBL/GenBank/DDBJ whole genome shotgun (WGS) entry which is preliminary data.</text>
</comment>
<keyword evidence="2" id="KW-0732">Signal</keyword>
<feature type="region of interest" description="Disordered" evidence="1">
    <location>
        <begin position="37"/>
        <end position="76"/>
    </location>
</feature>
<dbReference type="RefSeq" id="WP_170165826.1">
    <property type="nucleotide sequence ID" value="NZ_RBXT01000001.1"/>
</dbReference>
<dbReference type="AlphaFoldDB" id="A0A495Y2T6"/>
<evidence type="ECO:0000313" key="4">
    <source>
        <dbReference type="Proteomes" id="UP000278440"/>
    </source>
</evidence>
<organism evidence="3 4">
    <name type="scientific">Terracoccus luteus</name>
    <dbReference type="NCBI Taxonomy" id="53356"/>
    <lineage>
        <taxon>Bacteria</taxon>
        <taxon>Bacillati</taxon>
        <taxon>Actinomycetota</taxon>
        <taxon>Actinomycetes</taxon>
        <taxon>Micrococcales</taxon>
        <taxon>Intrasporangiaceae</taxon>
        <taxon>Terracoccus</taxon>
    </lineage>
</organism>
<protein>
    <submittedName>
        <fullName evidence="3">Uncharacterized protein</fullName>
    </submittedName>
</protein>
<gene>
    <name evidence="3" type="ORF">DFJ68_3588</name>
</gene>
<proteinExistence type="predicted"/>
<dbReference type="Proteomes" id="UP000278440">
    <property type="component" value="Unassembled WGS sequence"/>
</dbReference>
<evidence type="ECO:0000256" key="2">
    <source>
        <dbReference type="SAM" id="SignalP"/>
    </source>
</evidence>
<reference evidence="3 4" key="1">
    <citation type="submission" date="2018-10" db="EMBL/GenBank/DDBJ databases">
        <title>Sequencing the genomes of 1000 actinobacteria strains.</title>
        <authorList>
            <person name="Klenk H.-P."/>
        </authorList>
    </citation>
    <scope>NUCLEOTIDE SEQUENCE [LARGE SCALE GENOMIC DNA]</scope>
    <source>
        <strain evidence="3 4">DSM 44267</strain>
    </source>
</reference>